<reference evidence="2 3" key="1">
    <citation type="submission" date="2019-01" db="EMBL/GenBank/DDBJ databases">
        <authorList>
            <person name="Sayadi A."/>
        </authorList>
    </citation>
    <scope>NUCLEOTIDE SEQUENCE [LARGE SCALE GENOMIC DNA]</scope>
</reference>
<dbReference type="Proteomes" id="UP000410492">
    <property type="component" value="Unassembled WGS sequence"/>
</dbReference>
<name>A0A653DQX7_CALMS</name>
<proteinExistence type="predicted"/>
<feature type="transmembrane region" description="Helical" evidence="1">
    <location>
        <begin position="30"/>
        <end position="53"/>
    </location>
</feature>
<protein>
    <submittedName>
        <fullName evidence="2">Uncharacterized protein</fullName>
    </submittedName>
</protein>
<evidence type="ECO:0000256" key="1">
    <source>
        <dbReference type="SAM" id="Phobius"/>
    </source>
</evidence>
<accession>A0A653DQX7</accession>
<dbReference type="AlphaFoldDB" id="A0A653DQX7"/>
<keyword evidence="1" id="KW-1133">Transmembrane helix</keyword>
<organism evidence="2 3">
    <name type="scientific">Callosobruchus maculatus</name>
    <name type="common">Southern cowpea weevil</name>
    <name type="synonym">Pulse bruchid</name>
    <dbReference type="NCBI Taxonomy" id="64391"/>
    <lineage>
        <taxon>Eukaryota</taxon>
        <taxon>Metazoa</taxon>
        <taxon>Ecdysozoa</taxon>
        <taxon>Arthropoda</taxon>
        <taxon>Hexapoda</taxon>
        <taxon>Insecta</taxon>
        <taxon>Pterygota</taxon>
        <taxon>Neoptera</taxon>
        <taxon>Endopterygota</taxon>
        <taxon>Coleoptera</taxon>
        <taxon>Polyphaga</taxon>
        <taxon>Cucujiformia</taxon>
        <taxon>Chrysomeloidea</taxon>
        <taxon>Chrysomelidae</taxon>
        <taxon>Bruchinae</taxon>
        <taxon>Bruchini</taxon>
        <taxon>Callosobruchus</taxon>
    </lineage>
</organism>
<feature type="non-terminal residue" evidence="2">
    <location>
        <position position="54"/>
    </location>
</feature>
<evidence type="ECO:0000313" key="2">
    <source>
        <dbReference type="EMBL" id="VEN61933.1"/>
    </source>
</evidence>
<dbReference type="EMBL" id="CAACVG010013491">
    <property type="protein sequence ID" value="VEN61933.1"/>
    <property type="molecule type" value="Genomic_DNA"/>
</dbReference>
<keyword evidence="3" id="KW-1185">Reference proteome</keyword>
<keyword evidence="1" id="KW-0472">Membrane</keyword>
<evidence type="ECO:0000313" key="3">
    <source>
        <dbReference type="Proteomes" id="UP000410492"/>
    </source>
</evidence>
<sequence>MDTLYKSRVRAFPNMSSGGIETTALTEESILSLLVVLGSSVSLVALVFAFITYR</sequence>
<keyword evidence="1" id="KW-0812">Transmembrane</keyword>
<gene>
    <name evidence="2" type="ORF">CALMAC_LOCUS19206</name>
</gene>